<evidence type="ECO:0000313" key="1">
    <source>
        <dbReference type="EMBL" id="OCX73543.1"/>
    </source>
</evidence>
<sequence length="432" mass="48627">MDYKQYIRENFPQGAFLPEERIDAFLSYAKDSTVQELERLAEAIQRQPWLAQWYHPRDDIQFQIDHMLRITGSQAITLTHEQGMWEKSRQMLLLEAPGTGSDDTVRGTLYEGWILAQADQMLRSAELAITALPNIMEKMGEPINGLSAAPDNLYWAKDHFVILDAKCPRTPHVSPPDAYVAQLHFYEAALRDLMKKNYPEWADAPIHKVLAQGNILNGRVTFLDIPTVPGMSNTLWNNAQVLFQHVIQNQALWPMPPQPVFDAQKMPEVESLTQQLLEIRDRKNDLDVQESALKERLQACLGNDPEQWPKLPKAIGGAMRPNWPRTADDKLLNALRENGISIPEKTVYDVDGMALALGERATPFIRDRIVDVSTAVKALEIAGVPRSEFQTPTITLLDKRPAKPKPALDAPLAECEPLAGCEPAPVQARARP</sequence>
<dbReference type="RefSeq" id="WP_024893720.1">
    <property type="nucleotide sequence ID" value="NZ_JABBDV010000134.1"/>
</dbReference>
<dbReference type="Proteomes" id="UP000095008">
    <property type="component" value="Unassembled WGS sequence"/>
</dbReference>
<accession>A0A1C2IG44</accession>
<proteinExistence type="predicted"/>
<name>A0A1C2IG44_ACITH</name>
<comment type="caution">
    <text evidence="2">The sequence shown here is derived from an EMBL/GenBank/DDBJ whole genome shotgun (WGS) entry which is preliminary data.</text>
</comment>
<gene>
    <name evidence="2" type="ORF">A6M23_04185</name>
    <name evidence="1" type="ORF">A6P07_08355</name>
</gene>
<dbReference type="EMBL" id="LWSA01000102">
    <property type="protein sequence ID" value="OCX73543.1"/>
    <property type="molecule type" value="Genomic_DNA"/>
</dbReference>
<evidence type="ECO:0000313" key="4">
    <source>
        <dbReference type="Proteomes" id="UP000095008"/>
    </source>
</evidence>
<protein>
    <submittedName>
        <fullName evidence="2">Uncharacterized protein</fullName>
    </submittedName>
</protein>
<dbReference type="AlphaFoldDB" id="A0A1C2IG44"/>
<dbReference type="EMBL" id="LWRY01000025">
    <property type="protein sequence ID" value="OCX74941.1"/>
    <property type="molecule type" value="Genomic_DNA"/>
</dbReference>
<organism evidence="2 4">
    <name type="scientific">Acidithiobacillus thiooxidans</name>
    <name type="common">Thiobacillus thiooxidans</name>
    <dbReference type="NCBI Taxonomy" id="930"/>
    <lineage>
        <taxon>Bacteria</taxon>
        <taxon>Pseudomonadati</taxon>
        <taxon>Pseudomonadota</taxon>
        <taxon>Acidithiobacillia</taxon>
        <taxon>Acidithiobacillales</taxon>
        <taxon>Acidithiobacillaceae</taxon>
        <taxon>Acidithiobacillus</taxon>
    </lineage>
</organism>
<evidence type="ECO:0000313" key="3">
    <source>
        <dbReference type="Proteomes" id="UP000094893"/>
    </source>
</evidence>
<keyword evidence="4" id="KW-1185">Reference proteome</keyword>
<dbReference type="STRING" id="930.GCA_002079865_02111"/>
<dbReference type="Proteomes" id="UP000094893">
    <property type="component" value="Unassembled WGS sequence"/>
</dbReference>
<evidence type="ECO:0000313" key="2">
    <source>
        <dbReference type="EMBL" id="OCX74941.1"/>
    </source>
</evidence>
<reference evidence="2 3" key="1">
    <citation type="journal article" date="2016" name="Int. J. Mol. Sci.">
        <title>Comparative genomics of the extreme acidophile Acidithiobacillus thiooxidans reveals intraspecific divergence and niche adaptation.</title>
        <authorList>
            <person name="Zhang X."/>
            <person name="Feng X."/>
            <person name="Tao J."/>
            <person name="Ma L."/>
            <person name="Xiao Y."/>
            <person name="Liang Y."/>
            <person name="Liu X."/>
            <person name="Yin H."/>
        </authorList>
    </citation>
    <scope>NUCLEOTIDE SEQUENCE [LARGE SCALE GENOMIC DNA]</scope>
    <source>
        <strain evidence="1 3">A02</strain>
        <strain evidence="2">DXS-W</strain>
    </source>
</reference>